<name>U5QG81_GLOK1</name>
<evidence type="ECO:0000256" key="1">
    <source>
        <dbReference type="SAM" id="MobiDB-lite"/>
    </source>
</evidence>
<dbReference type="AlphaFoldDB" id="U5QG81"/>
<evidence type="ECO:0000313" key="2">
    <source>
        <dbReference type="EMBL" id="AGY57972.1"/>
    </source>
</evidence>
<feature type="region of interest" description="Disordered" evidence="1">
    <location>
        <begin position="480"/>
        <end position="688"/>
    </location>
</feature>
<feature type="compositionally biased region" description="Pro residues" evidence="1">
    <location>
        <begin position="655"/>
        <end position="671"/>
    </location>
</feature>
<feature type="compositionally biased region" description="Acidic residues" evidence="1">
    <location>
        <begin position="529"/>
        <end position="541"/>
    </location>
</feature>
<feature type="compositionally biased region" description="Polar residues" evidence="1">
    <location>
        <begin position="19"/>
        <end position="36"/>
    </location>
</feature>
<feature type="compositionally biased region" description="Acidic residues" evidence="1">
    <location>
        <begin position="550"/>
        <end position="566"/>
    </location>
</feature>
<feature type="compositionally biased region" description="Low complexity" evidence="1">
    <location>
        <begin position="672"/>
        <end position="681"/>
    </location>
</feature>
<evidence type="ECO:0000313" key="3">
    <source>
        <dbReference type="Proteomes" id="UP000017396"/>
    </source>
</evidence>
<dbReference type="STRING" id="1183438.GKIL_1726"/>
<feature type="region of interest" description="Disordered" evidence="1">
    <location>
        <begin position="252"/>
        <end position="280"/>
    </location>
</feature>
<keyword evidence="2" id="KW-0449">Lipoprotein</keyword>
<keyword evidence="3" id="KW-1185">Reference proteome</keyword>
<proteinExistence type="predicted"/>
<feature type="region of interest" description="Disordered" evidence="1">
    <location>
        <begin position="409"/>
        <end position="453"/>
    </location>
</feature>
<dbReference type="HOGENOM" id="CLU_268039_0_0_3"/>
<organism evidence="2 3">
    <name type="scientific">Gloeobacter kilaueensis (strain ATCC BAA-2537 / CCAP 1431/1 / ULC 316 / JS1)</name>
    <dbReference type="NCBI Taxonomy" id="1183438"/>
    <lineage>
        <taxon>Bacteria</taxon>
        <taxon>Bacillati</taxon>
        <taxon>Cyanobacteriota</taxon>
        <taxon>Cyanophyceae</taxon>
        <taxon>Gloeobacterales</taxon>
        <taxon>Gloeobacteraceae</taxon>
        <taxon>Gloeobacter</taxon>
    </lineage>
</organism>
<dbReference type="EMBL" id="CP003587">
    <property type="protein sequence ID" value="AGY57972.1"/>
    <property type="molecule type" value="Genomic_DNA"/>
</dbReference>
<sequence>MASAAVPVPEDWDYVFPSHSEQASSPPSTETDNQSAEGLDPASAGGSQLFDIGAAYGYLPPDPEQTGDYGEGSVPALFDPFDIADGEDNPCTDPFGVAADNTDSDDAPFDLDIGDAGTDGDGEAADDSFYMDDDGAGEAFDFDSAVEDVDGSLAELFAPGADTDGDGEPDFIAELRDLEADDSGIDGEQNPTGEEQLLSLDAGWEPDQNTGIDAEAENLFSSMDLADDGALSDSEPLTWPSEQEWSATLFANSNSIPADGGGEEDAPPLWQQATEGEEQTGKLQVQPSSFKAEEQATNAGTQEEHLPLLGPVLELNGSGDLHGKGQFFDSRTETDIGYFSAFAWPGAEQSWPEGAGFTEETSVAEVSGAQEIQDNQDNPESKDDAQRQQEASVAALLISDEVLLAETSSPPAFEPSASVADWQGILAGNHPPLNPPENAPEKSGREVGTGTLEDSSWWAAAPFSLVAGQSDTTTSLVDWSAWQPTQWSPQEAAPADTAESAGSEGAQWLTDIFEEVDTEADAGKQDENAVLDEDSPDEEQEAQVNNLQELELDLEEQEQEPPELQDPDGQQELANPEAEADQEQEPAEVEDPDGTQQNLVDPQDYDGPDDAKKPEDNPDEQPARNESAQTLETRQDSETVYLAMGPEARSIGGPNPSPSASPHPNTSPPTTPAASANAQPSKPVEQMNPVERFGSVLGYTARYLPEEGKQLLAQLLDPTNIAIGAAVTGGMALVNLTPLGPVADAALTAWAIEQYGEQAKALLEELKDFAVEMATAKTPEQLEESGQHLAKALGIGGQLLIDRLLAGKGHKGHPAGEEGSLPPARRAPADESPVPTGEKPLPQPGEPPVNLPTREPQSEPHRRQDDQNDRAQKQKEPPEARRRDAEEDAEPTSGERRVWEAEGNAAWDQLGAYKGQFKSKEEFLQEYRQGKQFDLQTRRWRIREGARPKLPPFAQEATPASVMATLTEPKKSLGPYLQMLERAGIKNPRQQMEQMLKSGKIPFKGVDEDKVRHALKEQFQSKVLSAMTDRKKLAEEYPGVPYEEAAHRELMKLTKNIDNNPNFQELNSKDKGNLTEAYYERMYGKEGDLSQVKLDKEKFGLQGTRQIDRITTIEVEGKKQIALQEIKNISGKLPEEDKGQFEDYMRLVNKEGGARVGDKNVEHMRYSFTDPECVDDNIGWIRNMTDRYSKKLSFEIFNKKGQKIVLNDKVLKKMSNADLQAWINGGG</sequence>
<feature type="compositionally biased region" description="Basic and acidic residues" evidence="1">
    <location>
        <begin position="856"/>
        <end position="885"/>
    </location>
</feature>
<gene>
    <name evidence="2" type="ORF">GKIL_1726</name>
</gene>
<dbReference type="GO" id="GO:0016740">
    <property type="term" value="F:transferase activity"/>
    <property type="evidence" value="ECO:0007669"/>
    <property type="project" value="UniProtKB-KW"/>
</dbReference>
<feature type="region of interest" description="Disordered" evidence="1">
    <location>
        <begin position="1"/>
        <end position="136"/>
    </location>
</feature>
<protein>
    <submittedName>
        <fullName evidence="2">Prolipoprotein diacylglyceryl transferase</fullName>
    </submittedName>
</protein>
<feature type="compositionally biased region" description="Acidic residues" evidence="1">
    <location>
        <begin position="102"/>
        <end position="136"/>
    </location>
</feature>
<reference evidence="2 3" key="1">
    <citation type="journal article" date="2013" name="PLoS ONE">
        <title>Cultivation and Complete Genome Sequencing of Gloeobacter kilaueensis sp. nov., from a Lava Cave in Kilauea Caldera, Hawai'i.</title>
        <authorList>
            <person name="Saw J.H."/>
            <person name="Schatz M."/>
            <person name="Brown M.V."/>
            <person name="Kunkel D.D."/>
            <person name="Foster J.S."/>
            <person name="Shick H."/>
            <person name="Christensen S."/>
            <person name="Hou S."/>
            <person name="Wan X."/>
            <person name="Donachie S.P."/>
        </authorList>
    </citation>
    <scope>NUCLEOTIDE SEQUENCE [LARGE SCALE GENOMIC DNA]</scope>
    <source>
        <strain evidence="3">JS</strain>
    </source>
</reference>
<feature type="compositionally biased region" description="Polar residues" evidence="1">
    <location>
        <begin position="480"/>
        <end position="489"/>
    </location>
</feature>
<accession>U5QG81</accession>
<feature type="region of interest" description="Disordered" evidence="1">
    <location>
        <begin position="808"/>
        <end position="900"/>
    </location>
</feature>
<dbReference type="Proteomes" id="UP000017396">
    <property type="component" value="Chromosome"/>
</dbReference>
<feature type="compositionally biased region" description="Acidic residues" evidence="1">
    <location>
        <begin position="578"/>
        <end position="593"/>
    </location>
</feature>
<feature type="compositionally biased region" description="Pro residues" evidence="1">
    <location>
        <begin position="841"/>
        <end position="850"/>
    </location>
</feature>
<dbReference type="KEGG" id="glj:GKIL_1726"/>
<keyword evidence="2" id="KW-0808">Transferase</keyword>